<dbReference type="OrthoDB" id="3188871at2759"/>
<dbReference type="InParanoid" id="A0A286U7L5"/>
<proteinExistence type="predicted"/>
<dbReference type="Proteomes" id="UP000217199">
    <property type="component" value="Unassembled WGS sequence"/>
</dbReference>
<keyword evidence="2" id="KW-1185">Reference proteome</keyword>
<gene>
    <name evidence="1" type="ORF">PNOK_0841800</name>
</gene>
<dbReference type="EMBL" id="NBII01000009">
    <property type="protein sequence ID" value="PAV15560.1"/>
    <property type="molecule type" value="Genomic_DNA"/>
</dbReference>
<evidence type="ECO:0000313" key="1">
    <source>
        <dbReference type="EMBL" id="PAV15560.1"/>
    </source>
</evidence>
<accession>A0A286U7L5</accession>
<name>A0A286U7L5_9AGAM</name>
<sequence>MGPPSRYTLLAQAERRALEAQAKIAEEDGNLNTSDLSNSDWVKYHLRRLAAASSEDEFLARAKQCFTRRTNVTLNGIHVSRELYAQQWGAHLKPNGCGSILFQGEMETPDIKVPMMHNAALVGIFYSAKFYSNGSGMDSPLEVSSTVNIIVAEDKSVLPSSTDRRRMFTINQVLVDRAGNLTFPLRNEL</sequence>
<comment type="caution">
    <text evidence="1">The sequence shown here is derived from an EMBL/GenBank/DDBJ whole genome shotgun (WGS) entry which is preliminary data.</text>
</comment>
<organism evidence="1 2">
    <name type="scientific">Pyrrhoderma noxium</name>
    <dbReference type="NCBI Taxonomy" id="2282107"/>
    <lineage>
        <taxon>Eukaryota</taxon>
        <taxon>Fungi</taxon>
        <taxon>Dikarya</taxon>
        <taxon>Basidiomycota</taxon>
        <taxon>Agaricomycotina</taxon>
        <taxon>Agaricomycetes</taxon>
        <taxon>Hymenochaetales</taxon>
        <taxon>Hymenochaetaceae</taxon>
        <taxon>Pyrrhoderma</taxon>
    </lineage>
</organism>
<protein>
    <submittedName>
        <fullName evidence="1">Uncharacterized protein</fullName>
    </submittedName>
</protein>
<evidence type="ECO:0000313" key="2">
    <source>
        <dbReference type="Proteomes" id="UP000217199"/>
    </source>
</evidence>
<reference evidence="1 2" key="1">
    <citation type="journal article" date="2017" name="Mol. Ecol.">
        <title>Comparative and population genomic landscape of Phellinus noxius: A hypervariable fungus causing root rot in trees.</title>
        <authorList>
            <person name="Chung C.L."/>
            <person name="Lee T.J."/>
            <person name="Akiba M."/>
            <person name="Lee H.H."/>
            <person name="Kuo T.H."/>
            <person name="Liu D."/>
            <person name="Ke H.M."/>
            <person name="Yokoi T."/>
            <person name="Roa M.B."/>
            <person name="Lu M.J."/>
            <person name="Chang Y.Y."/>
            <person name="Ann P.J."/>
            <person name="Tsai J.N."/>
            <person name="Chen C.Y."/>
            <person name="Tzean S.S."/>
            <person name="Ota Y."/>
            <person name="Hattori T."/>
            <person name="Sahashi N."/>
            <person name="Liou R.F."/>
            <person name="Kikuchi T."/>
            <person name="Tsai I.J."/>
        </authorList>
    </citation>
    <scope>NUCLEOTIDE SEQUENCE [LARGE SCALE GENOMIC DNA]</scope>
    <source>
        <strain evidence="1 2">FFPRI411160</strain>
    </source>
</reference>
<dbReference type="AlphaFoldDB" id="A0A286U7L5"/>